<evidence type="ECO:0000256" key="5">
    <source>
        <dbReference type="PROSITE-ProRule" id="PRU00042"/>
    </source>
</evidence>
<dbReference type="SUPFAM" id="SSF57667">
    <property type="entry name" value="beta-beta-alpha zinc fingers"/>
    <property type="match status" value="1"/>
</dbReference>
<dbReference type="PANTHER" id="PTHR19818:SF139">
    <property type="entry name" value="PAIR-RULE PROTEIN ODD-PAIRED"/>
    <property type="match status" value="1"/>
</dbReference>
<feature type="compositionally biased region" description="Basic and acidic residues" evidence="6">
    <location>
        <begin position="36"/>
        <end position="53"/>
    </location>
</feature>
<evidence type="ECO:0000256" key="6">
    <source>
        <dbReference type="SAM" id="MobiDB-lite"/>
    </source>
</evidence>
<dbReference type="InterPro" id="IPR013087">
    <property type="entry name" value="Znf_C2H2_type"/>
</dbReference>
<keyword evidence="9" id="KW-1185">Reference proteome</keyword>
<comment type="caution">
    <text evidence="8">The sequence shown here is derived from an EMBL/GenBank/DDBJ whole genome shotgun (WGS) entry which is preliminary data.</text>
</comment>
<feature type="domain" description="C2H2-type" evidence="7">
    <location>
        <begin position="320"/>
        <end position="347"/>
    </location>
</feature>
<dbReference type="GO" id="GO:0005634">
    <property type="term" value="C:nucleus"/>
    <property type="evidence" value="ECO:0007669"/>
    <property type="project" value="UniProtKB-ARBA"/>
</dbReference>
<dbReference type="PANTHER" id="PTHR19818">
    <property type="entry name" value="ZINC FINGER PROTEIN ZIC AND GLI"/>
    <property type="match status" value="1"/>
</dbReference>
<dbReference type="GO" id="GO:0000978">
    <property type="term" value="F:RNA polymerase II cis-regulatory region sequence-specific DNA binding"/>
    <property type="evidence" value="ECO:0007669"/>
    <property type="project" value="TreeGrafter"/>
</dbReference>
<dbReference type="InterPro" id="IPR036236">
    <property type="entry name" value="Znf_C2H2_sf"/>
</dbReference>
<sequence length="389" mass="43065">MEVTKDLPPGEWPDDCTLASMVLEKRSDMIPIEDEEGHHHQLDDDDLEKKRDSSSSYPDGSVSPLSPATPYGYPVSGEPPRYMDGGQNIPLGRTRLSSPTTPFAVNRNESFPYSDFLTPPLYQRHSQPSLQVKNTDIPSGFCTPPSPGLTHASTASWLSRSSEDGRSHSIIVLPTTIIDILGVPFLDSPSLEWPLEVSRGRTLWRLDDDYLTPGSNSRSLSLASMPNLGDLDHDFFNIIRSPSVAPSTHSDSGIDSSDILAHLDLNPSVVTSDIFGDIPEQQTSRLATYASLSPTSYREQVASDAVARASQSRRTNAANYTCSECHQTFTAKHNLNNHLNSHYGVRNFHCEVPDCNKAFGTSHVRRRHMIKCHSENAEAKRKPRKRLDA</sequence>
<dbReference type="Gene3D" id="3.30.160.60">
    <property type="entry name" value="Classic Zinc Finger"/>
    <property type="match status" value="2"/>
</dbReference>
<name>A0AA39MU15_9AGAR</name>
<accession>A0AA39MU15</accession>
<dbReference type="GO" id="GO:0008270">
    <property type="term" value="F:zinc ion binding"/>
    <property type="evidence" value="ECO:0007669"/>
    <property type="project" value="UniProtKB-KW"/>
</dbReference>
<evidence type="ECO:0000256" key="4">
    <source>
        <dbReference type="ARBA" id="ARBA00022833"/>
    </source>
</evidence>
<dbReference type="SMART" id="SM00355">
    <property type="entry name" value="ZnF_C2H2"/>
    <property type="match status" value="2"/>
</dbReference>
<dbReference type="InterPro" id="IPR050329">
    <property type="entry name" value="GLI_C2H2-zinc-finger"/>
</dbReference>
<dbReference type="GO" id="GO:0045944">
    <property type="term" value="P:positive regulation of transcription by RNA polymerase II"/>
    <property type="evidence" value="ECO:0007669"/>
    <property type="project" value="UniProtKB-ARBA"/>
</dbReference>
<evidence type="ECO:0000256" key="1">
    <source>
        <dbReference type="ARBA" id="ARBA00022723"/>
    </source>
</evidence>
<evidence type="ECO:0000256" key="2">
    <source>
        <dbReference type="ARBA" id="ARBA00022737"/>
    </source>
</evidence>
<dbReference type="Proteomes" id="UP001175226">
    <property type="component" value="Unassembled WGS sequence"/>
</dbReference>
<evidence type="ECO:0000256" key="3">
    <source>
        <dbReference type="ARBA" id="ARBA00022771"/>
    </source>
</evidence>
<evidence type="ECO:0000313" key="8">
    <source>
        <dbReference type="EMBL" id="KAK0446193.1"/>
    </source>
</evidence>
<evidence type="ECO:0000313" key="9">
    <source>
        <dbReference type="Proteomes" id="UP001175226"/>
    </source>
</evidence>
<dbReference type="PROSITE" id="PS50157">
    <property type="entry name" value="ZINC_FINGER_C2H2_2"/>
    <property type="match status" value="2"/>
</dbReference>
<organism evidence="8 9">
    <name type="scientific">Armillaria borealis</name>
    <dbReference type="NCBI Taxonomy" id="47425"/>
    <lineage>
        <taxon>Eukaryota</taxon>
        <taxon>Fungi</taxon>
        <taxon>Dikarya</taxon>
        <taxon>Basidiomycota</taxon>
        <taxon>Agaricomycotina</taxon>
        <taxon>Agaricomycetes</taxon>
        <taxon>Agaricomycetidae</taxon>
        <taxon>Agaricales</taxon>
        <taxon>Marasmiineae</taxon>
        <taxon>Physalacriaceae</taxon>
        <taxon>Armillaria</taxon>
    </lineage>
</organism>
<reference evidence="8" key="1">
    <citation type="submission" date="2023-06" db="EMBL/GenBank/DDBJ databases">
        <authorList>
            <consortium name="Lawrence Berkeley National Laboratory"/>
            <person name="Ahrendt S."/>
            <person name="Sahu N."/>
            <person name="Indic B."/>
            <person name="Wong-Bajracharya J."/>
            <person name="Merenyi Z."/>
            <person name="Ke H.-M."/>
            <person name="Monk M."/>
            <person name="Kocsube S."/>
            <person name="Drula E."/>
            <person name="Lipzen A."/>
            <person name="Balint B."/>
            <person name="Henrissat B."/>
            <person name="Andreopoulos B."/>
            <person name="Martin F.M."/>
            <person name="Harder C.B."/>
            <person name="Rigling D."/>
            <person name="Ford K.L."/>
            <person name="Foster G.D."/>
            <person name="Pangilinan J."/>
            <person name="Papanicolaou A."/>
            <person name="Barry K."/>
            <person name="LaButti K."/>
            <person name="Viragh M."/>
            <person name="Koriabine M."/>
            <person name="Yan M."/>
            <person name="Riley R."/>
            <person name="Champramary S."/>
            <person name="Plett K.L."/>
            <person name="Tsai I.J."/>
            <person name="Slot J."/>
            <person name="Sipos G."/>
            <person name="Plett J."/>
            <person name="Nagy L.G."/>
            <person name="Grigoriev I.V."/>
        </authorList>
    </citation>
    <scope>NUCLEOTIDE SEQUENCE</scope>
    <source>
        <strain evidence="8">FPL87.14</strain>
    </source>
</reference>
<keyword evidence="2" id="KW-0677">Repeat</keyword>
<proteinExistence type="predicted"/>
<gene>
    <name evidence="8" type="ORF">EV421DRAFT_1901873</name>
</gene>
<protein>
    <recommendedName>
        <fullName evidence="7">C2H2-type domain-containing protein</fullName>
    </recommendedName>
</protein>
<keyword evidence="1" id="KW-0479">Metal-binding</keyword>
<feature type="domain" description="C2H2-type" evidence="7">
    <location>
        <begin position="348"/>
        <end position="378"/>
    </location>
</feature>
<keyword evidence="4" id="KW-0862">Zinc</keyword>
<feature type="compositionally biased region" description="Low complexity" evidence="6">
    <location>
        <begin position="54"/>
        <end position="66"/>
    </location>
</feature>
<dbReference type="GO" id="GO:0000981">
    <property type="term" value="F:DNA-binding transcription factor activity, RNA polymerase II-specific"/>
    <property type="evidence" value="ECO:0007669"/>
    <property type="project" value="TreeGrafter"/>
</dbReference>
<dbReference type="PROSITE" id="PS00028">
    <property type="entry name" value="ZINC_FINGER_C2H2_1"/>
    <property type="match status" value="2"/>
</dbReference>
<keyword evidence="3 5" id="KW-0863">Zinc-finger</keyword>
<dbReference type="EMBL" id="JAUEPT010000014">
    <property type="protein sequence ID" value="KAK0446193.1"/>
    <property type="molecule type" value="Genomic_DNA"/>
</dbReference>
<dbReference type="AlphaFoldDB" id="A0AA39MU15"/>
<feature type="region of interest" description="Disordered" evidence="6">
    <location>
        <begin position="27"/>
        <end position="80"/>
    </location>
</feature>
<evidence type="ECO:0000259" key="7">
    <source>
        <dbReference type="PROSITE" id="PS50157"/>
    </source>
</evidence>